<proteinExistence type="inferred from homology"/>
<dbReference type="HOGENOM" id="CLU_058621_0_0_5"/>
<comment type="similarity">
    <text evidence="6">Belongs to the mannonate dehydratase family.</text>
</comment>
<accession>I4YQW3</accession>
<dbReference type="Gene3D" id="3.20.20.150">
    <property type="entry name" value="Divalent-metal-dependent TIM barrel enzymes"/>
    <property type="match status" value="1"/>
</dbReference>
<protein>
    <recommendedName>
        <fullName evidence="7">mannonate dehydratase</fullName>
        <ecNumber evidence="7">4.2.1.8</ecNumber>
    </recommendedName>
</protein>
<dbReference type="GO" id="GO:0008198">
    <property type="term" value="F:ferrous iron binding"/>
    <property type="evidence" value="ECO:0007669"/>
    <property type="project" value="TreeGrafter"/>
</dbReference>
<sequence length="326" mass="36496">MYVGTQVAAREDDDYRVFAQLGLKHICADPPGKSSSWKLDDLLRHREKVESFGLRLDMIQLPLPSSPIETAPYPDILLAGPDRDRQIDAICQLIEDCATAGIPAAKYNLNLIGIPRTPDEPGRGGSRNASFRWELADQGAAPGSAGILSEDENWERIDYFLARAVPVAESNRVRLACHPHDPYTPPGYKGVTRVLGTIEGLKKFVLMHESPYHGLNFCQGSVGEMLENPREEIDDIIRWFGTRGKLFNVHFRNIRGGKLSFMETFPDEGDMDMARSLKVYSEVGYQYMLMPDHVPTISGRDPQGVAFAYCYGYIQALIQSLHHTAR</sequence>
<comment type="cofactor">
    <cofactor evidence="3">
        <name>Fe(2+)</name>
        <dbReference type="ChEBI" id="CHEBI:29033"/>
    </cofactor>
</comment>
<evidence type="ECO:0000256" key="4">
    <source>
        <dbReference type="ARBA" id="ARBA00002713"/>
    </source>
</evidence>
<dbReference type="InterPro" id="IPR004628">
    <property type="entry name" value="Man_deHydtase"/>
</dbReference>
<dbReference type="AlphaFoldDB" id="I4YQW3"/>
<evidence type="ECO:0000256" key="3">
    <source>
        <dbReference type="ARBA" id="ARBA00001954"/>
    </source>
</evidence>
<dbReference type="InterPro" id="IPR036237">
    <property type="entry name" value="Xyl_isomerase-like_sf"/>
</dbReference>
<reference evidence="11 12" key="1">
    <citation type="submission" date="2012-02" db="EMBL/GenBank/DDBJ databases">
        <title>Improved High-Quality Draft sequence of Microvirga sp. WSM3557.</title>
        <authorList>
            <consortium name="US DOE Joint Genome Institute"/>
            <person name="Lucas S."/>
            <person name="Han J."/>
            <person name="Lapidus A."/>
            <person name="Cheng J.-F."/>
            <person name="Goodwin L."/>
            <person name="Pitluck S."/>
            <person name="Peters L."/>
            <person name="Zhang X."/>
            <person name="Detter J.C."/>
            <person name="Han C."/>
            <person name="Tapia R."/>
            <person name="Land M."/>
            <person name="Hauser L."/>
            <person name="Kyrpides N."/>
            <person name="Ivanova N."/>
            <person name="Pagani I."/>
            <person name="Brau L."/>
            <person name="Yates R."/>
            <person name="O'Hara G."/>
            <person name="Rui T."/>
            <person name="Howieson J."/>
            <person name="Reeve W."/>
            <person name="Woyke T."/>
        </authorList>
    </citation>
    <scope>NUCLEOTIDE SEQUENCE [LARGE SCALE GENOMIC DNA]</scope>
    <source>
        <strain evidence="11 12">WSM3557</strain>
    </source>
</reference>
<keyword evidence="12" id="KW-1185">Reference proteome</keyword>
<evidence type="ECO:0000256" key="5">
    <source>
        <dbReference type="ARBA" id="ARBA00004892"/>
    </source>
</evidence>
<dbReference type="EMBL" id="JH660645">
    <property type="protein sequence ID" value="EIM26355.1"/>
    <property type="molecule type" value="Genomic_DNA"/>
</dbReference>
<comment type="function">
    <text evidence="4">Catalyzes the dehydration of D-mannonate.</text>
</comment>
<evidence type="ECO:0000256" key="2">
    <source>
        <dbReference type="ARBA" id="ARBA00001936"/>
    </source>
</evidence>
<dbReference type="PANTHER" id="PTHR30387">
    <property type="entry name" value="MANNONATE DEHYDRATASE"/>
    <property type="match status" value="1"/>
</dbReference>
<gene>
    <name evidence="11" type="ORF">MicloDRAFT_00029040</name>
</gene>
<dbReference type="PANTHER" id="PTHR30387:SF2">
    <property type="entry name" value="MANNONATE DEHYDRATASE"/>
    <property type="match status" value="1"/>
</dbReference>
<evidence type="ECO:0000256" key="8">
    <source>
        <dbReference type="ARBA" id="ARBA00023004"/>
    </source>
</evidence>
<dbReference type="EC" id="4.2.1.8" evidence="7"/>
<dbReference type="GO" id="GO:0042840">
    <property type="term" value="P:D-glucuronate catabolic process"/>
    <property type="evidence" value="ECO:0007669"/>
    <property type="project" value="TreeGrafter"/>
</dbReference>
<dbReference type="GO" id="GO:0008927">
    <property type="term" value="F:mannonate dehydratase activity"/>
    <property type="evidence" value="ECO:0007669"/>
    <property type="project" value="UniProtKB-EC"/>
</dbReference>
<evidence type="ECO:0000313" key="11">
    <source>
        <dbReference type="EMBL" id="EIM26355.1"/>
    </source>
</evidence>
<dbReference type="STRING" id="864069.MicloDRAFT_00029040"/>
<keyword evidence="9" id="KW-0464">Manganese</keyword>
<evidence type="ECO:0000256" key="7">
    <source>
        <dbReference type="ARBA" id="ARBA00012927"/>
    </source>
</evidence>
<evidence type="ECO:0000313" key="12">
    <source>
        <dbReference type="Proteomes" id="UP000003947"/>
    </source>
</evidence>
<keyword evidence="8" id="KW-0408">Iron</keyword>
<dbReference type="RefSeq" id="WP_009762406.1">
    <property type="nucleotide sequence ID" value="NZ_CP141049.1"/>
</dbReference>
<keyword evidence="10" id="KW-0456">Lyase</keyword>
<evidence type="ECO:0000256" key="9">
    <source>
        <dbReference type="ARBA" id="ARBA00023211"/>
    </source>
</evidence>
<dbReference type="PATRIC" id="fig|864069.3.peg.3140"/>
<dbReference type="GO" id="GO:0030145">
    <property type="term" value="F:manganese ion binding"/>
    <property type="evidence" value="ECO:0007669"/>
    <property type="project" value="TreeGrafter"/>
</dbReference>
<evidence type="ECO:0000256" key="1">
    <source>
        <dbReference type="ARBA" id="ARBA00001794"/>
    </source>
</evidence>
<dbReference type="Proteomes" id="UP000003947">
    <property type="component" value="Unassembled WGS sequence"/>
</dbReference>
<dbReference type="eggNOG" id="COG1312">
    <property type="taxonomic scope" value="Bacteria"/>
</dbReference>
<dbReference type="SUPFAM" id="SSF51658">
    <property type="entry name" value="Xylose isomerase-like"/>
    <property type="match status" value="1"/>
</dbReference>
<evidence type="ECO:0000256" key="6">
    <source>
        <dbReference type="ARBA" id="ARBA00007389"/>
    </source>
</evidence>
<evidence type="ECO:0000256" key="10">
    <source>
        <dbReference type="ARBA" id="ARBA00023239"/>
    </source>
</evidence>
<comment type="pathway">
    <text evidence="5">Carbohydrate metabolism; pentose and glucuronate interconversion.</text>
</comment>
<dbReference type="UniPathway" id="UPA00246"/>
<dbReference type="OrthoDB" id="9780250at2"/>
<comment type="catalytic activity">
    <reaction evidence="1">
        <text>D-mannonate = 2-dehydro-3-deoxy-D-gluconate + H2O</text>
        <dbReference type="Rhea" id="RHEA:20097"/>
        <dbReference type="ChEBI" id="CHEBI:15377"/>
        <dbReference type="ChEBI" id="CHEBI:17767"/>
        <dbReference type="ChEBI" id="CHEBI:57990"/>
        <dbReference type="EC" id="4.2.1.8"/>
    </reaction>
</comment>
<organism evidence="11 12">
    <name type="scientific">Microvirga lotononidis</name>
    <dbReference type="NCBI Taxonomy" id="864069"/>
    <lineage>
        <taxon>Bacteria</taxon>
        <taxon>Pseudomonadati</taxon>
        <taxon>Pseudomonadota</taxon>
        <taxon>Alphaproteobacteria</taxon>
        <taxon>Hyphomicrobiales</taxon>
        <taxon>Methylobacteriaceae</taxon>
        <taxon>Microvirga</taxon>
    </lineage>
</organism>
<name>I4YQW3_9HYPH</name>
<comment type="cofactor">
    <cofactor evidence="2">
        <name>Mn(2+)</name>
        <dbReference type="ChEBI" id="CHEBI:29035"/>
    </cofactor>
</comment>
<dbReference type="Pfam" id="PF03786">
    <property type="entry name" value="UxuA"/>
    <property type="match status" value="1"/>
</dbReference>